<reference evidence="1" key="1">
    <citation type="submission" date="2022-02" db="EMBL/GenBank/DDBJ databases">
        <title>Characterization of Tn125 harboring carbapenem-resistant Acinetobacter bereziniae clinical isolates.</title>
        <authorList>
            <person name="Wong N.-K."/>
            <person name="Pan Q."/>
        </authorList>
    </citation>
    <scope>NUCLEOTIDE SEQUENCE</scope>
    <source>
        <strain evidence="1">GD03393</strain>
    </source>
</reference>
<sequence length="60" mass="6886">MGTTLASVMTTPADPNKKRHDVVIKMVKLANYQINLRSFHPNKQFEAKGFFFMEIIAVFL</sequence>
<organism evidence="1 2">
    <name type="scientific">Acinetobacter bereziniae</name>
    <name type="common">Acinetobacter genomosp. 10</name>
    <dbReference type="NCBI Taxonomy" id="106648"/>
    <lineage>
        <taxon>Bacteria</taxon>
        <taxon>Pseudomonadati</taxon>
        <taxon>Pseudomonadota</taxon>
        <taxon>Gammaproteobacteria</taxon>
        <taxon>Moraxellales</taxon>
        <taxon>Moraxellaceae</taxon>
        <taxon>Acinetobacter</taxon>
    </lineage>
</organism>
<evidence type="ECO:0000313" key="2">
    <source>
        <dbReference type="Proteomes" id="UP000644140"/>
    </source>
</evidence>
<protein>
    <submittedName>
        <fullName evidence="1">Uncharacterized protein</fullName>
    </submittedName>
</protein>
<dbReference type="RefSeq" id="WP_227560727.1">
    <property type="nucleotide sequence ID" value="NZ_BKMA01000014.1"/>
</dbReference>
<name>A0A9E7P9P4_ACIBZ</name>
<dbReference type="AlphaFoldDB" id="A0A9E7P9P4"/>
<proteinExistence type="predicted"/>
<gene>
    <name evidence="1" type="ORF">I9054_017055</name>
</gene>
<evidence type="ECO:0000313" key="1">
    <source>
        <dbReference type="EMBL" id="UUN97048.1"/>
    </source>
</evidence>
<dbReference type="Proteomes" id="UP000644140">
    <property type="component" value="Chromosome"/>
</dbReference>
<dbReference type="EMBL" id="CP092085">
    <property type="protein sequence ID" value="UUN97048.1"/>
    <property type="molecule type" value="Genomic_DNA"/>
</dbReference>
<accession>A0A9E7P9P4</accession>